<protein>
    <submittedName>
        <fullName evidence="5">Transcriptional regulator, AraC family</fullName>
    </submittedName>
</protein>
<dbReference type="InterPro" id="IPR018062">
    <property type="entry name" value="HTH_AraC-typ_CS"/>
</dbReference>
<evidence type="ECO:0000256" key="3">
    <source>
        <dbReference type="ARBA" id="ARBA00023163"/>
    </source>
</evidence>
<dbReference type="EMBL" id="BFBB01000001">
    <property type="protein sequence ID" value="GBF48529.1"/>
    <property type="molecule type" value="Genomic_DNA"/>
</dbReference>
<dbReference type="InterPro" id="IPR011051">
    <property type="entry name" value="RmlC_Cupin_sf"/>
</dbReference>
<dbReference type="AlphaFoldDB" id="A0A2P2DV64"/>
<accession>A0A2P2DV64</accession>
<dbReference type="Proteomes" id="UP000245133">
    <property type="component" value="Unassembled WGS sequence"/>
</dbReference>
<dbReference type="InterPro" id="IPR009057">
    <property type="entry name" value="Homeodomain-like_sf"/>
</dbReference>
<name>A0A2P2DV64_9LEPT</name>
<evidence type="ECO:0000256" key="1">
    <source>
        <dbReference type="ARBA" id="ARBA00023015"/>
    </source>
</evidence>
<dbReference type="Gene3D" id="1.10.10.60">
    <property type="entry name" value="Homeodomain-like"/>
    <property type="match status" value="2"/>
</dbReference>
<dbReference type="PRINTS" id="PR00032">
    <property type="entry name" value="HTHARAC"/>
</dbReference>
<comment type="caution">
    <text evidence="5">The sequence shown here is derived from an EMBL/GenBank/DDBJ whole genome shotgun (WGS) entry which is preliminary data.</text>
</comment>
<dbReference type="PANTHER" id="PTHR11019:SF199">
    <property type="entry name" value="HTH-TYPE TRANSCRIPTIONAL REGULATOR NIMR"/>
    <property type="match status" value="1"/>
</dbReference>
<dbReference type="Pfam" id="PF12833">
    <property type="entry name" value="HTH_18"/>
    <property type="match status" value="1"/>
</dbReference>
<keyword evidence="3" id="KW-0804">Transcription</keyword>
<dbReference type="PROSITE" id="PS01124">
    <property type="entry name" value="HTH_ARAC_FAMILY_2"/>
    <property type="match status" value="1"/>
</dbReference>
<dbReference type="SUPFAM" id="SSF51182">
    <property type="entry name" value="RmlC-like cupins"/>
    <property type="match status" value="1"/>
</dbReference>
<dbReference type="PANTHER" id="PTHR11019">
    <property type="entry name" value="HTH-TYPE TRANSCRIPTIONAL REGULATOR NIMR"/>
    <property type="match status" value="1"/>
</dbReference>
<dbReference type="GO" id="GO:0043565">
    <property type="term" value="F:sequence-specific DNA binding"/>
    <property type="evidence" value="ECO:0007669"/>
    <property type="project" value="InterPro"/>
</dbReference>
<evidence type="ECO:0000313" key="6">
    <source>
        <dbReference type="Proteomes" id="UP000245133"/>
    </source>
</evidence>
<dbReference type="InterPro" id="IPR018060">
    <property type="entry name" value="HTH_AraC"/>
</dbReference>
<evidence type="ECO:0000313" key="5">
    <source>
        <dbReference type="EMBL" id="GBF48529.1"/>
    </source>
</evidence>
<gene>
    <name evidence="5" type="ORF">LPTSP4_00280</name>
</gene>
<evidence type="ECO:0000259" key="4">
    <source>
        <dbReference type="PROSITE" id="PS01124"/>
    </source>
</evidence>
<dbReference type="Pfam" id="PF02311">
    <property type="entry name" value="AraC_binding"/>
    <property type="match status" value="1"/>
</dbReference>
<dbReference type="InterPro" id="IPR003313">
    <property type="entry name" value="AraC-bd"/>
</dbReference>
<keyword evidence="6" id="KW-1185">Reference proteome</keyword>
<dbReference type="InterPro" id="IPR020449">
    <property type="entry name" value="Tscrpt_reg_AraC-type_HTH"/>
</dbReference>
<dbReference type="GO" id="GO:0003700">
    <property type="term" value="F:DNA-binding transcription factor activity"/>
    <property type="evidence" value="ECO:0007669"/>
    <property type="project" value="InterPro"/>
</dbReference>
<evidence type="ECO:0000256" key="2">
    <source>
        <dbReference type="ARBA" id="ARBA00023125"/>
    </source>
</evidence>
<dbReference type="SMART" id="SM00342">
    <property type="entry name" value="HTH_ARAC"/>
    <property type="match status" value="1"/>
</dbReference>
<dbReference type="SUPFAM" id="SSF46689">
    <property type="entry name" value="Homeodomain-like"/>
    <property type="match status" value="1"/>
</dbReference>
<keyword evidence="2" id="KW-0238">DNA-binding</keyword>
<sequence>MDIHQKIKWEKDMKKNLSRIQIYQKKQDSGFHQHRLHQMLLVENGVFLLEDDTKRQILYDQTIALIPNKTKHRTIALGDAVTFHSLYFDAKVANTLEKGIHLIPSHPLLRALIISLEGKVKQTEIRSLSLKLIAKILEELLPKNKKRVLALPIAKSERNQKIINYIELNFRKKILIEDFQNVLPLSTRQIDRTFRSELKISPLEYLKLKRIQMAVILLETTEEAITEISLSCGYESLSSFYAHFEEIIGTSPKRFRRGGISLS</sequence>
<reference evidence="5 6" key="1">
    <citation type="submission" date="2018-02" db="EMBL/GenBank/DDBJ databases">
        <title>Novel Leptospira species isolated from soil and water in Japan.</title>
        <authorList>
            <person name="Nakao R."/>
            <person name="Masuzawa T."/>
        </authorList>
    </citation>
    <scope>NUCLEOTIDE SEQUENCE [LARGE SCALE GENOMIC DNA]</scope>
    <source>
        <strain evidence="5 6">YH101</strain>
    </source>
</reference>
<dbReference type="PROSITE" id="PS00041">
    <property type="entry name" value="HTH_ARAC_FAMILY_1"/>
    <property type="match status" value="1"/>
</dbReference>
<keyword evidence="1" id="KW-0805">Transcription regulation</keyword>
<proteinExistence type="predicted"/>
<organism evidence="5 6">
    <name type="scientific">Leptospira ryugenii</name>
    <dbReference type="NCBI Taxonomy" id="1917863"/>
    <lineage>
        <taxon>Bacteria</taxon>
        <taxon>Pseudomonadati</taxon>
        <taxon>Spirochaetota</taxon>
        <taxon>Spirochaetia</taxon>
        <taxon>Leptospirales</taxon>
        <taxon>Leptospiraceae</taxon>
        <taxon>Leptospira</taxon>
    </lineage>
</organism>
<feature type="domain" description="HTH araC/xylS-type" evidence="4">
    <location>
        <begin position="160"/>
        <end position="258"/>
    </location>
</feature>
<dbReference type="OrthoDB" id="368214at2"/>